<name>A0ABR2YMQ5_9CHLO</name>
<evidence type="ECO:0000313" key="3">
    <source>
        <dbReference type="EMBL" id="KAK9908173.1"/>
    </source>
</evidence>
<feature type="region of interest" description="Disordered" evidence="2">
    <location>
        <begin position="1"/>
        <end position="38"/>
    </location>
</feature>
<reference evidence="3 4" key="1">
    <citation type="journal article" date="2024" name="Nat. Commun.">
        <title>Phylogenomics reveals the evolutionary origins of lichenization in chlorophyte algae.</title>
        <authorList>
            <person name="Puginier C."/>
            <person name="Libourel C."/>
            <person name="Otte J."/>
            <person name="Skaloud P."/>
            <person name="Haon M."/>
            <person name="Grisel S."/>
            <person name="Petersen M."/>
            <person name="Berrin J.G."/>
            <person name="Delaux P.M."/>
            <person name="Dal Grande F."/>
            <person name="Keller J."/>
        </authorList>
    </citation>
    <scope>NUCLEOTIDE SEQUENCE [LARGE SCALE GENOMIC DNA]</scope>
    <source>
        <strain evidence="3 4">SAG 216-7</strain>
    </source>
</reference>
<comment type="caution">
    <text evidence="3">The sequence shown here is derived from an EMBL/GenBank/DDBJ whole genome shotgun (WGS) entry which is preliminary data.</text>
</comment>
<keyword evidence="1" id="KW-0175">Coiled coil</keyword>
<gene>
    <name evidence="3" type="ORF">WJX75_003735</name>
</gene>
<feature type="compositionally biased region" description="Polar residues" evidence="2">
    <location>
        <begin position="1"/>
        <end position="13"/>
    </location>
</feature>
<feature type="coiled-coil region" evidence="1">
    <location>
        <begin position="109"/>
        <end position="143"/>
    </location>
</feature>
<dbReference type="Proteomes" id="UP001491310">
    <property type="component" value="Unassembled WGS sequence"/>
</dbReference>
<dbReference type="EMBL" id="JALJOT010000008">
    <property type="protein sequence ID" value="KAK9908173.1"/>
    <property type="molecule type" value="Genomic_DNA"/>
</dbReference>
<accession>A0ABR2YMQ5</accession>
<proteinExistence type="predicted"/>
<evidence type="ECO:0000256" key="1">
    <source>
        <dbReference type="SAM" id="Coils"/>
    </source>
</evidence>
<evidence type="ECO:0000313" key="4">
    <source>
        <dbReference type="Proteomes" id="UP001491310"/>
    </source>
</evidence>
<protein>
    <submittedName>
        <fullName evidence="3">Uncharacterized protein</fullName>
    </submittedName>
</protein>
<evidence type="ECO:0000256" key="2">
    <source>
        <dbReference type="SAM" id="MobiDB-lite"/>
    </source>
</evidence>
<feature type="coiled-coil region" evidence="1">
    <location>
        <begin position="187"/>
        <end position="214"/>
    </location>
</feature>
<sequence>MASFTSSSLNSRVSLPKPPPGRLAHSHPVKTMGPCSVGPKRQRLYEAQRELSGYEASTPHSSTTMNGWTLVNNGFGGMSEGLWGPAVSGGRDEIEGVPSSGERMLRKQVSALQVQLSMAQGELDNARKTARRTAAENEALRARIGCFDAASRDKQQALQRAQSDLAFCANIEKQQLWSSLSESKHRIITLQDKLTATESRAAAMQKQLTQQRAQFQTIQVQHEVAVFLLLYALFRMHTH</sequence>
<keyword evidence="4" id="KW-1185">Reference proteome</keyword>
<organism evidence="3 4">
    <name type="scientific">Coccomyxa subellipsoidea</name>
    <dbReference type="NCBI Taxonomy" id="248742"/>
    <lineage>
        <taxon>Eukaryota</taxon>
        <taxon>Viridiplantae</taxon>
        <taxon>Chlorophyta</taxon>
        <taxon>core chlorophytes</taxon>
        <taxon>Trebouxiophyceae</taxon>
        <taxon>Trebouxiophyceae incertae sedis</taxon>
        <taxon>Coccomyxaceae</taxon>
        <taxon>Coccomyxa</taxon>
    </lineage>
</organism>